<keyword evidence="3" id="KW-1185">Reference proteome</keyword>
<accession>A0ABS6E0A6</accession>
<dbReference type="PROSITE" id="PS51257">
    <property type="entry name" value="PROKAR_LIPOPROTEIN"/>
    <property type="match status" value="1"/>
</dbReference>
<organism evidence="2 3">
    <name type="scientific">Intestinibacter bartlettii</name>
    <dbReference type="NCBI Taxonomy" id="261299"/>
    <lineage>
        <taxon>Bacteria</taxon>
        <taxon>Bacillati</taxon>
        <taxon>Bacillota</taxon>
        <taxon>Clostridia</taxon>
        <taxon>Peptostreptococcales</taxon>
        <taxon>Peptostreptococcaceae</taxon>
        <taxon>Intestinibacter</taxon>
    </lineage>
</organism>
<comment type="caution">
    <text evidence="2">The sequence shown here is derived from an EMBL/GenBank/DDBJ whole genome shotgun (WGS) entry which is preliminary data.</text>
</comment>
<dbReference type="EMBL" id="JAHLOQ010000073">
    <property type="protein sequence ID" value="MBU5337539.1"/>
    <property type="molecule type" value="Genomic_DNA"/>
</dbReference>
<reference evidence="2 3" key="1">
    <citation type="submission" date="2021-06" db="EMBL/GenBank/DDBJ databases">
        <authorList>
            <person name="Sun Q."/>
            <person name="Li D."/>
        </authorList>
    </citation>
    <scope>NUCLEOTIDE SEQUENCE [LARGE SCALE GENOMIC DNA]</scope>
    <source>
        <strain evidence="2 3">N19</strain>
    </source>
</reference>
<sequence length="186" mass="21477">MKQRQGYILLEVIISVFIMSIIIACLYNIINVANKANSNIEDRIELSQQIEEMDSHIRNLVQGCMNIINITTVDRNVISDLEYDKVYTVSSIKLNFKNDDNKNEITLKNREISLKKSSKKLFINTLRANNSSESGGYEIGDYVKSIRIKKENPKIISIILNLEKNNIEVEKEIKLYIRYDALEESV</sequence>
<dbReference type="RefSeq" id="WP_216572295.1">
    <property type="nucleotide sequence ID" value="NZ_JAHLOQ010000073.1"/>
</dbReference>
<evidence type="ECO:0000313" key="3">
    <source>
        <dbReference type="Proteomes" id="UP001196301"/>
    </source>
</evidence>
<evidence type="ECO:0000313" key="2">
    <source>
        <dbReference type="EMBL" id="MBU5337539.1"/>
    </source>
</evidence>
<name>A0ABS6E0A6_9FIRM</name>
<keyword evidence="1" id="KW-0812">Transmembrane</keyword>
<feature type="transmembrane region" description="Helical" evidence="1">
    <location>
        <begin position="7"/>
        <end position="30"/>
    </location>
</feature>
<gene>
    <name evidence="2" type="ORF">KQI20_13995</name>
</gene>
<evidence type="ECO:0000256" key="1">
    <source>
        <dbReference type="SAM" id="Phobius"/>
    </source>
</evidence>
<proteinExistence type="predicted"/>
<dbReference type="Proteomes" id="UP001196301">
    <property type="component" value="Unassembled WGS sequence"/>
</dbReference>
<keyword evidence="1" id="KW-0472">Membrane</keyword>
<keyword evidence="1" id="KW-1133">Transmembrane helix</keyword>
<protein>
    <submittedName>
        <fullName evidence="2">Prepilin-type N-terminal cleavage/methylation domain-containing protein</fullName>
    </submittedName>
</protein>